<proteinExistence type="predicted"/>
<evidence type="ECO:0000313" key="2">
    <source>
        <dbReference type="Proteomes" id="UP000095237"/>
    </source>
</evidence>
<organism evidence="1 2">
    <name type="scientific">Endomicrobium trichonymphae</name>
    <dbReference type="NCBI Taxonomy" id="1408204"/>
    <lineage>
        <taxon>Bacteria</taxon>
        <taxon>Pseudomonadati</taxon>
        <taxon>Elusimicrobiota</taxon>
        <taxon>Endomicrobiia</taxon>
        <taxon>Endomicrobiales</taxon>
        <taxon>Endomicrobiaceae</taxon>
        <taxon>Candidatus Endomicrobiellum</taxon>
    </lineage>
</organism>
<dbReference type="EMBL" id="LNVX01000752">
    <property type="protein sequence ID" value="OEG69359.1"/>
    <property type="molecule type" value="Genomic_DNA"/>
</dbReference>
<evidence type="ECO:0000313" key="1">
    <source>
        <dbReference type="EMBL" id="OEG69359.1"/>
    </source>
</evidence>
<protein>
    <submittedName>
        <fullName evidence="1">Uncharacterized protein</fullName>
    </submittedName>
</protein>
<dbReference type="AlphaFoldDB" id="A0A1E5IFT5"/>
<name>A0A1E5IFT5_ENDTX</name>
<sequence>MSPFDARIWLETLTLSLFHFKKTKILIVLGKKRLDILETLSRQSFLKQDRQELNCFKILEICRELSFFDGWVAIKVLRIT</sequence>
<comment type="caution">
    <text evidence="1">The sequence shown here is derived from an EMBL/GenBank/DDBJ whole genome shotgun (WGS) entry which is preliminary data.</text>
</comment>
<reference evidence="1 2" key="1">
    <citation type="submission" date="2015-11" db="EMBL/GenBank/DDBJ databases">
        <title>Evidence for parallel genomic evolution in an endosymbiosis of termite gut flagellates.</title>
        <authorList>
            <person name="Zheng H."/>
        </authorList>
    </citation>
    <scope>NUCLEOTIDE SEQUENCE [LARGE SCALE GENOMIC DNA]</scope>
    <source>
        <strain evidence="1 2">CET450</strain>
    </source>
</reference>
<dbReference type="Proteomes" id="UP000095237">
    <property type="component" value="Unassembled WGS sequence"/>
</dbReference>
<accession>A0A1E5IFT5</accession>
<keyword evidence="2" id="KW-1185">Reference proteome</keyword>
<gene>
    <name evidence="1" type="ORF">ATZ36_10045</name>
</gene>